<evidence type="ECO:0000313" key="2">
    <source>
        <dbReference type="EMBL" id="GII05717.1"/>
    </source>
</evidence>
<dbReference type="AlphaFoldDB" id="A0A8J3T445"/>
<feature type="compositionally biased region" description="Basic residues" evidence="1">
    <location>
        <begin position="43"/>
        <end position="57"/>
    </location>
</feature>
<sequence>MTVENLPGVPIITMPMIVSGRVPAVIPQKFEITSSSGGTAGGGRRHGVTASRRHRGAPARGPYRIEDFGPCRNGP</sequence>
<comment type="caution">
    <text evidence="2">The sequence shown here is derived from an EMBL/GenBank/DDBJ whole genome shotgun (WGS) entry which is preliminary data.</text>
</comment>
<gene>
    <name evidence="2" type="ORF">Pta02_77250</name>
</gene>
<reference evidence="2" key="1">
    <citation type="submission" date="2021-01" db="EMBL/GenBank/DDBJ databases">
        <title>Whole genome shotgun sequence of Planobispora takensis NBRC 109077.</title>
        <authorList>
            <person name="Komaki H."/>
            <person name="Tamura T."/>
        </authorList>
    </citation>
    <scope>NUCLEOTIDE SEQUENCE</scope>
    <source>
        <strain evidence="2">NBRC 109077</strain>
    </source>
</reference>
<keyword evidence="3" id="KW-1185">Reference proteome</keyword>
<name>A0A8J3T445_9ACTN</name>
<evidence type="ECO:0000313" key="3">
    <source>
        <dbReference type="Proteomes" id="UP000634476"/>
    </source>
</evidence>
<accession>A0A8J3T445</accession>
<dbReference type="EMBL" id="BOOK01000076">
    <property type="protein sequence ID" value="GII05717.1"/>
    <property type="molecule type" value="Genomic_DNA"/>
</dbReference>
<evidence type="ECO:0000256" key="1">
    <source>
        <dbReference type="SAM" id="MobiDB-lite"/>
    </source>
</evidence>
<dbReference type="Proteomes" id="UP000634476">
    <property type="component" value="Unassembled WGS sequence"/>
</dbReference>
<protein>
    <submittedName>
        <fullName evidence="2">Uncharacterized protein</fullName>
    </submittedName>
</protein>
<organism evidence="2 3">
    <name type="scientific">Planobispora takensis</name>
    <dbReference type="NCBI Taxonomy" id="1367882"/>
    <lineage>
        <taxon>Bacteria</taxon>
        <taxon>Bacillati</taxon>
        <taxon>Actinomycetota</taxon>
        <taxon>Actinomycetes</taxon>
        <taxon>Streptosporangiales</taxon>
        <taxon>Streptosporangiaceae</taxon>
        <taxon>Planobispora</taxon>
    </lineage>
</organism>
<proteinExistence type="predicted"/>
<feature type="region of interest" description="Disordered" evidence="1">
    <location>
        <begin position="32"/>
        <end position="75"/>
    </location>
</feature>